<reference evidence="3" key="1">
    <citation type="submission" date="2020-11" db="EMBL/GenBank/DDBJ databases">
        <authorList>
            <consortium name="DOE Joint Genome Institute"/>
            <person name="Ahrendt S."/>
            <person name="Riley R."/>
            <person name="Andreopoulos W."/>
            <person name="Labutti K."/>
            <person name="Pangilinan J."/>
            <person name="Ruiz-Duenas F.J."/>
            <person name="Barrasa J.M."/>
            <person name="Sanchez-Garcia M."/>
            <person name="Camarero S."/>
            <person name="Miyauchi S."/>
            <person name="Serrano A."/>
            <person name="Linde D."/>
            <person name="Babiker R."/>
            <person name="Drula E."/>
            <person name="Ayuso-Fernandez I."/>
            <person name="Pacheco R."/>
            <person name="Padilla G."/>
            <person name="Ferreira P."/>
            <person name="Barriuso J."/>
            <person name="Kellner H."/>
            <person name="Castanera R."/>
            <person name="Alfaro M."/>
            <person name="Ramirez L."/>
            <person name="Pisabarro A.G."/>
            <person name="Kuo A."/>
            <person name="Tritt A."/>
            <person name="Lipzen A."/>
            <person name="He G."/>
            <person name="Yan M."/>
            <person name="Ng V."/>
            <person name="Cullen D."/>
            <person name="Martin F."/>
            <person name="Rosso M.-N."/>
            <person name="Henrissat B."/>
            <person name="Hibbett D."/>
            <person name="Martinez A.T."/>
            <person name="Grigoriev I.V."/>
        </authorList>
    </citation>
    <scope>NUCLEOTIDE SEQUENCE</scope>
    <source>
        <strain evidence="3">MF-IS2</strain>
    </source>
</reference>
<feature type="compositionally biased region" description="Low complexity" evidence="1">
    <location>
        <begin position="46"/>
        <end position="61"/>
    </location>
</feature>
<name>A0A9P5XGE5_9AGAR</name>
<protein>
    <submittedName>
        <fullName evidence="3">Uncharacterized protein</fullName>
    </submittedName>
</protein>
<evidence type="ECO:0000256" key="2">
    <source>
        <dbReference type="SAM" id="Phobius"/>
    </source>
</evidence>
<feature type="compositionally biased region" description="Pro residues" evidence="1">
    <location>
        <begin position="62"/>
        <end position="71"/>
    </location>
</feature>
<accession>A0A9P5XGE5</accession>
<keyword evidence="2" id="KW-0472">Membrane</keyword>
<organism evidence="3 4">
    <name type="scientific">Macrolepiota fuliginosa MF-IS2</name>
    <dbReference type="NCBI Taxonomy" id="1400762"/>
    <lineage>
        <taxon>Eukaryota</taxon>
        <taxon>Fungi</taxon>
        <taxon>Dikarya</taxon>
        <taxon>Basidiomycota</taxon>
        <taxon>Agaricomycotina</taxon>
        <taxon>Agaricomycetes</taxon>
        <taxon>Agaricomycetidae</taxon>
        <taxon>Agaricales</taxon>
        <taxon>Agaricineae</taxon>
        <taxon>Agaricaceae</taxon>
        <taxon>Macrolepiota</taxon>
    </lineage>
</organism>
<keyword evidence="4" id="KW-1185">Reference proteome</keyword>
<dbReference type="OrthoDB" id="3065110at2759"/>
<gene>
    <name evidence="3" type="ORF">P691DRAFT_758391</name>
</gene>
<dbReference type="AlphaFoldDB" id="A0A9P5XGE5"/>
<feature type="region of interest" description="Disordered" evidence="1">
    <location>
        <begin position="27"/>
        <end position="133"/>
    </location>
</feature>
<keyword evidence="2" id="KW-0812">Transmembrane</keyword>
<comment type="caution">
    <text evidence="3">The sequence shown here is derived from an EMBL/GenBank/DDBJ whole genome shotgun (WGS) entry which is preliminary data.</text>
</comment>
<evidence type="ECO:0000256" key="1">
    <source>
        <dbReference type="SAM" id="MobiDB-lite"/>
    </source>
</evidence>
<keyword evidence="2" id="KW-1133">Transmembrane helix</keyword>
<feature type="compositionally biased region" description="Low complexity" evidence="1">
    <location>
        <begin position="72"/>
        <end position="99"/>
    </location>
</feature>
<feature type="region of interest" description="Disordered" evidence="1">
    <location>
        <begin position="361"/>
        <end position="398"/>
    </location>
</feature>
<dbReference type="EMBL" id="MU151110">
    <property type="protein sequence ID" value="KAF9450225.1"/>
    <property type="molecule type" value="Genomic_DNA"/>
</dbReference>
<feature type="compositionally biased region" description="Low complexity" evidence="1">
    <location>
        <begin position="107"/>
        <end position="117"/>
    </location>
</feature>
<proteinExistence type="predicted"/>
<feature type="compositionally biased region" description="Low complexity" evidence="1">
    <location>
        <begin position="27"/>
        <end position="39"/>
    </location>
</feature>
<feature type="region of interest" description="Disordered" evidence="1">
    <location>
        <begin position="176"/>
        <end position="195"/>
    </location>
</feature>
<sequence length="398" mass="42495">MSVSTPAASKGVFSGSGVKALFGTTTRTTSTTVTITSTTPPFAAGSFAHSHPSSSFVFSSSLPPPPPPSPSPFSSINDSNQDPSSPAPDPNSATETPNFFPAPTPTPSDTTPTSASAIVPETTSSTEALPFEAETSTPISSDFIVSTILSASTDSTLGVHTFTQVTTIASFRALPSQNVTNPNRDTRSTDGSSSPNVGVIIMGIMGGLVVCALSLLAIYWYRRRGRRPPSYEFAGYSSVARTPKSPTWERRFDSAWARRLHETGSFGGSSRERITTPTPFRGTRNLDASAEKLSLSTVPRVIFQEVSRDDEGVEVMLRDREGPSQRDRPPTYYTYSTGGATIATTLPLYSAYDPSPISEWSELPDTPTTITSHSPLIGRGKPRRSRRGNPLTPIGEKF</sequence>
<dbReference type="Proteomes" id="UP000807342">
    <property type="component" value="Unassembled WGS sequence"/>
</dbReference>
<evidence type="ECO:0000313" key="4">
    <source>
        <dbReference type="Proteomes" id="UP000807342"/>
    </source>
</evidence>
<evidence type="ECO:0000313" key="3">
    <source>
        <dbReference type="EMBL" id="KAF9450225.1"/>
    </source>
</evidence>
<feature type="transmembrane region" description="Helical" evidence="2">
    <location>
        <begin position="197"/>
        <end position="221"/>
    </location>
</feature>
<feature type="region of interest" description="Disordered" evidence="1">
    <location>
        <begin position="264"/>
        <end position="283"/>
    </location>
</feature>